<proteinExistence type="predicted"/>
<evidence type="ECO:0000313" key="2">
    <source>
        <dbReference type="EMBL" id="VEE47105.1"/>
    </source>
</evidence>
<accession>A0A3S4NMA4</accession>
<feature type="region of interest" description="Disordered" evidence="1">
    <location>
        <begin position="99"/>
        <end position="126"/>
    </location>
</feature>
<dbReference type="Proteomes" id="UP000278078">
    <property type="component" value="Chromosome"/>
</dbReference>
<reference evidence="2 3" key="1">
    <citation type="submission" date="2018-12" db="EMBL/GenBank/DDBJ databases">
        <authorList>
            <consortium name="Pathogen Informatics"/>
        </authorList>
    </citation>
    <scope>NUCLEOTIDE SEQUENCE [LARGE SCALE GENOMIC DNA]</scope>
    <source>
        <strain evidence="2 3">NCTC10783</strain>
    </source>
</reference>
<dbReference type="AntiFam" id="ANF00006">
    <property type="entry name" value="Translation of CRISPR region"/>
</dbReference>
<organism evidence="2 3">
    <name type="scientific">Pseudomonas fluorescens</name>
    <dbReference type="NCBI Taxonomy" id="294"/>
    <lineage>
        <taxon>Bacteria</taxon>
        <taxon>Pseudomonadati</taxon>
        <taxon>Pseudomonadota</taxon>
        <taxon>Gammaproteobacteria</taxon>
        <taxon>Pseudomonadales</taxon>
        <taxon>Pseudomonadaceae</taxon>
        <taxon>Pseudomonas</taxon>
    </lineage>
</organism>
<dbReference type="AlphaFoldDB" id="A0A3S4NMA4"/>
<sequence length="213" mass="23853">MPAPSVIRAERSLHPQRRELGWLETPCPERGSCRTVGDPRLRQLAADTGDHATGRSAARFAPPWEIPRGGANRRSVDRFIPRLWGNIGPAWSPSMSIPAHPHARGEHQAASAAATIDDGSSPHPWGTRARARFGATSRRFIPTPVGNTNRLWARSRRCAVHPHTRGEHWRFSRWRWALVGSSPHPWGTLRSRRRGIAARRFIPTPVGNTLRLQ</sequence>
<dbReference type="EMBL" id="LR134300">
    <property type="protein sequence ID" value="VEE47105.1"/>
    <property type="molecule type" value="Genomic_DNA"/>
</dbReference>
<evidence type="ECO:0000313" key="3">
    <source>
        <dbReference type="Proteomes" id="UP000278078"/>
    </source>
</evidence>
<gene>
    <name evidence="2" type="ORF">NCTC10783_02983</name>
</gene>
<evidence type="ECO:0000256" key="1">
    <source>
        <dbReference type="SAM" id="MobiDB-lite"/>
    </source>
</evidence>
<dbReference type="AntiFam" id="ANF00057">
    <property type="entry name" value="Translation of E. coli type CRISPR repeat"/>
</dbReference>
<protein>
    <submittedName>
        <fullName evidence="2">Domain of uncharacterized function (DUF2825)</fullName>
    </submittedName>
</protein>
<name>A0A3S4NMA4_PSEFL</name>